<accession>A0ACC0W2M1</accession>
<gene>
    <name evidence="1" type="ORF">PsorP6_006291</name>
</gene>
<reference evidence="1 2" key="1">
    <citation type="journal article" date="2022" name="bioRxiv">
        <title>The genome of the oomycete Peronosclerospora sorghi, a cosmopolitan pathogen of maize and sorghum, is inflated with dispersed pseudogenes.</title>
        <authorList>
            <person name="Fletcher K."/>
            <person name="Martin F."/>
            <person name="Isakeit T."/>
            <person name="Cavanaugh K."/>
            <person name="Magill C."/>
            <person name="Michelmore R."/>
        </authorList>
    </citation>
    <scope>NUCLEOTIDE SEQUENCE [LARGE SCALE GENOMIC DNA]</scope>
    <source>
        <strain evidence="1">P6</strain>
    </source>
</reference>
<protein>
    <submittedName>
        <fullName evidence="1">Uncharacterized protein</fullName>
    </submittedName>
</protein>
<dbReference type="EMBL" id="CM047583">
    <property type="protein sequence ID" value="KAI9913043.1"/>
    <property type="molecule type" value="Genomic_DNA"/>
</dbReference>
<organism evidence="1 2">
    <name type="scientific">Peronosclerospora sorghi</name>
    <dbReference type="NCBI Taxonomy" id="230839"/>
    <lineage>
        <taxon>Eukaryota</taxon>
        <taxon>Sar</taxon>
        <taxon>Stramenopiles</taxon>
        <taxon>Oomycota</taxon>
        <taxon>Peronosporomycetes</taxon>
        <taxon>Peronosporales</taxon>
        <taxon>Peronosporaceae</taxon>
        <taxon>Peronosclerospora</taxon>
    </lineage>
</organism>
<keyword evidence="2" id="KW-1185">Reference proteome</keyword>
<proteinExistence type="predicted"/>
<evidence type="ECO:0000313" key="1">
    <source>
        <dbReference type="EMBL" id="KAI9913043.1"/>
    </source>
</evidence>
<comment type="caution">
    <text evidence="1">The sequence shown here is derived from an EMBL/GenBank/DDBJ whole genome shotgun (WGS) entry which is preliminary data.</text>
</comment>
<evidence type="ECO:0000313" key="2">
    <source>
        <dbReference type="Proteomes" id="UP001163321"/>
    </source>
</evidence>
<name>A0ACC0W2M1_9STRA</name>
<dbReference type="Proteomes" id="UP001163321">
    <property type="component" value="Chromosome 4"/>
</dbReference>
<sequence>MYSLLVMAKQLLLQAALLQLSIMAVLGNDDESEDTPSSYEGVTGLLSSAKDVKLGPALLAVFATLGGGVVCLAGYRLFRPTVFCFGFMIGGLFVSGIIETIFSGFSWMPTASWISFAIGGVIAGGVALMLYSTSIFLAGAAGGVMLSFSINTSVGTKIYPNNPDVVLIIVAVALGILGGILALKLEKPVLITTTAIVGSTVCVWGIGYFAGGYPNGAYLKQFGTQNDKGDWVYKIPDAWWGYLASTFILFAVGVSVQIKKTARGYDHGGRTGGLAIGKT</sequence>